<evidence type="ECO:0000313" key="1">
    <source>
        <dbReference type="EMBL" id="KOX91279.1"/>
    </source>
</evidence>
<dbReference type="PATRIC" id="fig|271.14.peg.8"/>
<dbReference type="EMBL" id="LHCI01000003">
    <property type="protein sequence ID" value="KOX91279.1"/>
    <property type="molecule type" value="Genomic_DNA"/>
</dbReference>
<reference evidence="1 2" key="1">
    <citation type="submission" date="2015-07" db="EMBL/GenBank/DDBJ databases">
        <authorList>
            <person name="Noorani M."/>
        </authorList>
    </citation>
    <scope>NUCLEOTIDE SEQUENCE [LARGE SCALE GENOMIC DNA]</scope>
    <source>
        <strain evidence="2">ATCC 25104 / DSM 625 / JCM 10724 / NBRC 103206 / NCIMB 11243 / YT-1</strain>
    </source>
</reference>
<comment type="caution">
    <text evidence="1">The sequence shown here is derived from an EMBL/GenBank/DDBJ whole genome shotgun (WGS) entry which is preliminary data.</text>
</comment>
<proteinExistence type="predicted"/>
<name>A0A0M9AG35_THEAQ</name>
<dbReference type="Gene3D" id="3.40.50.2020">
    <property type="match status" value="2"/>
</dbReference>
<dbReference type="InterPro" id="IPR029057">
    <property type="entry name" value="PRTase-like"/>
</dbReference>
<protein>
    <submittedName>
        <fullName evidence="1">Uncharacterized protein</fullName>
    </submittedName>
</protein>
<sequence length="57" mass="5991">MLGGGAGETRPPPAIREVVFPDTIPLRDGGYPVLSTAELLAQAIRHVHTNQSVSALI</sequence>
<organism evidence="1 2">
    <name type="scientific">Thermus aquaticus</name>
    <dbReference type="NCBI Taxonomy" id="271"/>
    <lineage>
        <taxon>Bacteria</taxon>
        <taxon>Thermotogati</taxon>
        <taxon>Deinococcota</taxon>
        <taxon>Deinococci</taxon>
        <taxon>Thermales</taxon>
        <taxon>Thermaceae</taxon>
        <taxon>Thermus</taxon>
    </lineage>
</organism>
<dbReference type="AlphaFoldDB" id="A0A0M9AG35"/>
<accession>A0A0M9AG35</accession>
<gene>
    <name evidence="1" type="ORF">BVI061214_00005</name>
</gene>
<dbReference type="Proteomes" id="UP000037685">
    <property type="component" value="Unassembled WGS sequence"/>
</dbReference>
<evidence type="ECO:0000313" key="2">
    <source>
        <dbReference type="Proteomes" id="UP000037685"/>
    </source>
</evidence>